<gene>
    <name evidence="2" type="ORF">KVT40_003137</name>
</gene>
<evidence type="ECO:0000313" key="2">
    <source>
        <dbReference type="EMBL" id="KAG8629272.1"/>
    </source>
</evidence>
<feature type="compositionally biased region" description="Low complexity" evidence="1">
    <location>
        <begin position="22"/>
        <end position="35"/>
    </location>
</feature>
<feature type="region of interest" description="Disordered" evidence="1">
    <location>
        <begin position="1"/>
        <end position="123"/>
    </location>
</feature>
<dbReference type="Proteomes" id="UP000809789">
    <property type="component" value="Unassembled WGS sequence"/>
</dbReference>
<keyword evidence="3" id="KW-1185">Reference proteome</keyword>
<dbReference type="EMBL" id="JAESVG020000003">
    <property type="protein sequence ID" value="KAG8629272.1"/>
    <property type="molecule type" value="Genomic_DNA"/>
</dbReference>
<evidence type="ECO:0000313" key="3">
    <source>
        <dbReference type="Proteomes" id="UP000809789"/>
    </source>
</evidence>
<feature type="compositionally biased region" description="Acidic residues" evidence="1">
    <location>
        <begin position="94"/>
        <end position="108"/>
    </location>
</feature>
<feature type="compositionally biased region" description="Basic and acidic residues" evidence="1">
    <location>
        <begin position="36"/>
        <end position="51"/>
    </location>
</feature>
<sequence>MSLYTPQGWKGVGAERSEKALQSKSLSSLLSARQSRVLDGRRRASSRKAEDWPQFGSRQLKRRREDTSEEPKEGEWRVHMRQRRRRMLPCSAEIETDLDSVGEPEADEDPRRSPRDQGTTLFDGRDAPAFLVERQATLQSYLRTAVLENTARYNRIESDESTYERWTRKMLFVGNNADVKDMLSTTNPVPRGIPLLIQGGLKYPFDDEFGTSPIE</sequence>
<protein>
    <submittedName>
        <fullName evidence="2">Uncharacterized protein</fullName>
    </submittedName>
</protein>
<feature type="compositionally biased region" description="Basic and acidic residues" evidence="1">
    <location>
        <begin position="63"/>
        <end position="78"/>
    </location>
</feature>
<comment type="caution">
    <text evidence="2">The sequence shown here is derived from an EMBL/GenBank/DDBJ whole genome shotgun (WGS) entry which is preliminary data.</text>
</comment>
<evidence type="ECO:0000256" key="1">
    <source>
        <dbReference type="SAM" id="MobiDB-lite"/>
    </source>
</evidence>
<proteinExistence type="predicted"/>
<organism evidence="2 3">
    <name type="scientific">Elsinoe batatas</name>
    <dbReference type="NCBI Taxonomy" id="2601811"/>
    <lineage>
        <taxon>Eukaryota</taxon>
        <taxon>Fungi</taxon>
        <taxon>Dikarya</taxon>
        <taxon>Ascomycota</taxon>
        <taxon>Pezizomycotina</taxon>
        <taxon>Dothideomycetes</taxon>
        <taxon>Dothideomycetidae</taxon>
        <taxon>Myriangiales</taxon>
        <taxon>Elsinoaceae</taxon>
        <taxon>Elsinoe</taxon>
    </lineage>
</organism>
<reference evidence="2" key="1">
    <citation type="submission" date="2021-07" db="EMBL/GenBank/DDBJ databases">
        <title>Elsinoe batatas strain:CRI-CJ2 Genome sequencing and assembly.</title>
        <authorList>
            <person name="Huang L."/>
        </authorList>
    </citation>
    <scope>NUCLEOTIDE SEQUENCE</scope>
    <source>
        <strain evidence="2">CRI-CJ2</strain>
    </source>
</reference>
<accession>A0A8K0L4Y9</accession>
<dbReference type="AlphaFoldDB" id="A0A8K0L4Y9"/>
<name>A0A8K0L4Y9_9PEZI</name>